<keyword evidence="2" id="KW-0805">Transcription regulation</keyword>
<comment type="caution">
    <text evidence="6">The sequence shown here is derived from an EMBL/GenBank/DDBJ whole genome shotgun (WGS) entry which is preliminary data.</text>
</comment>
<dbReference type="InterPro" id="IPR007219">
    <property type="entry name" value="XnlR_reg_dom"/>
</dbReference>
<evidence type="ECO:0000256" key="2">
    <source>
        <dbReference type="ARBA" id="ARBA00023015"/>
    </source>
</evidence>
<name>V5F7I3_BYSSN</name>
<protein>
    <recommendedName>
        <fullName evidence="5">Xylanolytic transcriptional activator regulatory domain-containing protein</fullName>
    </recommendedName>
</protein>
<dbReference type="OrthoDB" id="5360374at2759"/>
<keyword evidence="3" id="KW-0804">Transcription</keyword>
<dbReference type="GO" id="GO:0005634">
    <property type="term" value="C:nucleus"/>
    <property type="evidence" value="ECO:0007669"/>
    <property type="project" value="UniProtKB-SubCell"/>
</dbReference>
<evidence type="ECO:0000313" key="6">
    <source>
        <dbReference type="EMBL" id="GAD91799.1"/>
    </source>
</evidence>
<keyword evidence="4" id="KW-0539">Nucleus</keyword>
<gene>
    <name evidence="6" type="ORF">PVAR5_0376</name>
</gene>
<organism evidence="6 7">
    <name type="scientific">Byssochlamys spectabilis (strain No. 5 / NBRC 109023)</name>
    <name type="common">Paecilomyces variotii</name>
    <dbReference type="NCBI Taxonomy" id="1356009"/>
    <lineage>
        <taxon>Eukaryota</taxon>
        <taxon>Fungi</taxon>
        <taxon>Dikarya</taxon>
        <taxon>Ascomycota</taxon>
        <taxon>Pezizomycotina</taxon>
        <taxon>Eurotiomycetes</taxon>
        <taxon>Eurotiomycetidae</taxon>
        <taxon>Eurotiales</taxon>
        <taxon>Thermoascaceae</taxon>
        <taxon>Paecilomyces</taxon>
    </lineage>
</organism>
<dbReference type="Gene3D" id="3.40.50.12780">
    <property type="entry name" value="N-terminal domain of ligase-like"/>
    <property type="match status" value="1"/>
</dbReference>
<dbReference type="InterPro" id="IPR042099">
    <property type="entry name" value="ANL_N_sf"/>
</dbReference>
<dbReference type="HOGENOM" id="CLU_567392_0_0_1"/>
<dbReference type="eggNOG" id="ENOG502SH47">
    <property type="taxonomic scope" value="Eukaryota"/>
</dbReference>
<feature type="domain" description="Xylanolytic transcriptional activator regulatory" evidence="5">
    <location>
        <begin position="193"/>
        <end position="254"/>
    </location>
</feature>
<dbReference type="InParanoid" id="V5F7I3"/>
<dbReference type="EMBL" id="BAUL01000006">
    <property type="protein sequence ID" value="GAD91799.1"/>
    <property type="molecule type" value="Genomic_DNA"/>
</dbReference>
<dbReference type="GO" id="GO:0008270">
    <property type="term" value="F:zinc ion binding"/>
    <property type="evidence" value="ECO:0007669"/>
    <property type="project" value="InterPro"/>
</dbReference>
<dbReference type="PANTHER" id="PTHR31001">
    <property type="entry name" value="UNCHARACTERIZED TRANSCRIPTIONAL REGULATORY PROTEIN"/>
    <property type="match status" value="1"/>
</dbReference>
<dbReference type="PANTHER" id="PTHR31001:SF82">
    <property type="entry name" value="ZN(II)2CYS6 TRANSCRIPTION FACTOR (EUROFUNG)"/>
    <property type="match status" value="1"/>
</dbReference>
<comment type="subcellular location">
    <subcellularLocation>
        <location evidence="1">Nucleus</location>
    </subcellularLocation>
</comment>
<dbReference type="Proteomes" id="UP000018001">
    <property type="component" value="Unassembled WGS sequence"/>
</dbReference>
<dbReference type="InterPro" id="IPR050613">
    <property type="entry name" value="Sec_Metabolite_Reg"/>
</dbReference>
<keyword evidence="7" id="KW-1185">Reference proteome</keyword>
<dbReference type="GO" id="GO:0003677">
    <property type="term" value="F:DNA binding"/>
    <property type="evidence" value="ECO:0007669"/>
    <property type="project" value="InterPro"/>
</dbReference>
<evidence type="ECO:0000313" key="7">
    <source>
        <dbReference type="Proteomes" id="UP000018001"/>
    </source>
</evidence>
<evidence type="ECO:0000256" key="4">
    <source>
        <dbReference type="ARBA" id="ARBA00023242"/>
    </source>
</evidence>
<dbReference type="AlphaFoldDB" id="V5F7I3"/>
<proteinExistence type="predicted"/>
<dbReference type="Pfam" id="PF04082">
    <property type="entry name" value="Fungal_trans"/>
    <property type="match status" value="1"/>
</dbReference>
<sequence>MEDIALQLKFLPVIEKRLDEYYSFSQVALVPRPIVFQLLTSIRVGLAASGYITEERNGEISVSHSSQLAKDLLRSSSSDIAITPGLDLGAFCALFSGANVRIETLGLLYTMAARSCLYDISQGYDEHQDSGFIQEMSRYSDLSLRLARGLSPQTTDLITWLAHENLQLMTLLEGDASLGVWRRVGDLATDLLVLGLNREATCSAAPLFLAECRRRTFARAYYLDKVFAAAFNRPPRISARHADCKLPLDLSDDELFTTLQDAKDNITPDGPLAYASVKCKIVAFPEYELNHADEDGDVNPVYKVCDSAVFLEIIGDDGSVIKENGAQGSIVVTNLLKRLQPTIRYSIGDIGEWVDIRSGLFRLKGRSNVGLKIGTALLDRNLIRKLVAQIVGDGVVDSFQTVIRRKDMHNIVIFRIAAEIPTDAGLIPQKLENAIIKSNPSWARNRDAGHIAPIVVEWVQFQDLAFLEASGKLREVIDERF</sequence>
<dbReference type="CDD" id="cd12148">
    <property type="entry name" value="fungal_TF_MHR"/>
    <property type="match status" value="1"/>
</dbReference>
<dbReference type="GO" id="GO:0006351">
    <property type="term" value="P:DNA-templated transcription"/>
    <property type="evidence" value="ECO:0007669"/>
    <property type="project" value="InterPro"/>
</dbReference>
<evidence type="ECO:0000256" key="3">
    <source>
        <dbReference type="ARBA" id="ARBA00023163"/>
    </source>
</evidence>
<reference evidence="7" key="1">
    <citation type="journal article" date="2014" name="Genome Announc.">
        <title>Draft genome sequence of the formaldehyde-resistant fungus Byssochlamys spectabilis No. 5 (anamorph Paecilomyces variotii No. 5) (NBRC109023).</title>
        <authorList>
            <person name="Oka T."/>
            <person name="Ekino K."/>
            <person name="Fukuda K."/>
            <person name="Nomura Y."/>
        </authorList>
    </citation>
    <scope>NUCLEOTIDE SEQUENCE [LARGE SCALE GENOMIC DNA]</scope>
    <source>
        <strain evidence="7">No. 5 / NBRC 109023</strain>
    </source>
</reference>
<evidence type="ECO:0000256" key="1">
    <source>
        <dbReference type="ARBA" id="ARBA00004123"/>
    </source>
</evidence>
<accession>V5F7I3</accession>
<evidence type="ECO:0000259" key="5">
    <source>
        <dbReference type="Pfam" id="PF04082"/>
    </source>
</evidence>